<dbReference type="InterPro" id="IPR005467">
    <property type="entry name" value="His_kinase_dom"/>
</dbReference>
<dbReference type="GO" id="GO:0005524">
    <property type="term" value="F:ATP binding"/>
    <property type="evidence" value="ECO:0007669"/>
    <property type="project" value="UniProtKB-KW"/>
</dbReference>
<dbReference type="GO" id="GO:0005886">
    <property type="term" value="C:plasma membrane"/>
    <property type="evidence" value="ECO:0007669"/>
    <property type="project" value="UniProtKB-SubCell"/>
</dbReference>
<dbReference type="InterPro" id="IPR004358">
    <property type="entry name" value="Sig_transdc_His_kin-like_C"/>
</dbReference>
<evidence type="ECO:0000256" key="9">
    <source>
        <dbReference type="ARBA" id="ARBA00022840"/>
    </source>
</evidence>
<comment type="subcellular location">
    <subcellularLocation>
        <location evidence="2">Cell membrane</location>
        <topology evidence="2">Multi-pass membrane protein</topology>
    </subcellularLocation>
</comment>
<dbReference type="SMART" id="SM00304">
    <property type="entry name" value="HAMP"/>
    <property type="match status" value="1"/>
</dbReference>
<dbReference type="PROSITE" id="PS50885">
    <property type="entry name" value="HAMP"/>
    <property type="match status" value="1"/>
</dbReference>
<feature type="domain" description="Histidine kinase" evidence="13">
    <location>
        <begin position="274"/>
        <end position="474"/>
    </location>
</feature>
<dbReference type="Pfam" id="PF02518">
    <property type="entry name" value="HATPase_c"/>
    <property type="match status" value="1"/>
</dbReference>
<evidence type="ECO:0000259" key="13">
    <source>
        <dbReference type="PROSITE" id="PS50109"/>
    </source>
</evidence>
<dbReference type="PROSITE" id="PS50109">
    <property type="entry name" value="HIS_KIN"/>
    <property type="match status" value="1"/>
</dbReference>
<evidence type="ECO:0000256" key="6">
    <source>
        <dbReference type="ARBA" id="ARBA00022679"/>
    </source>
</evidence>
<dbReference type="EC" id="2.7.13.3" evidence="3"/>
<dbReference type="Gene3D" id="3.30.565.10">
    <property type="entry name" value="Histidine kinase-like ATPase, C-terminal domain"/>
    <property type="match status" value="1"/>
</dbReference>
<name>A0A089HLP2_PAEDU</name>
<reference evidence="15 16" key="1">
    <citation type="submission" date="2014-08" db="EMBL/GenBank/DDBJ databases">
        <title>Comparative genomics of the Paenibacillus odorifer group.</title>
        <authorList>
            <person name="den Bakker H.C."/>
            <person name="Tsai Y.-C."/>
            <person name="Martin N."/>
            <person name="Korlach J."/>
            <person name="Wiedmann M."/>
        </authorList>
    </citation>
    <scope>NUCLEOTIDE SEQUENCE [LARGE SCALE GENOMIC DNA]</scope>
    <source>
        <strain evidence="15 16">DSM 1735</strain>
    </source>
</reference>
<dbReference type="SUPFAM" id="SSF55874">
    <property type="entry name" value="ATPase domain of HSP90 chaperone/DNA topoisomerase II/histidine kinase"/>
    <property type="match status" value="1"/>
</dbReference>
<accession>A0A089HLP2</accession>
<dbReference type="SMART" id="SM00387">
    <property type="entry name" value="HATPase_c"/>
    <property type="match status" value="1"/>
</dbReference>
<keyword evidence="9" id="KW-0067">ATP-binding</keyword>
<protein>
    <recommendedName>
        <fullName evidence="3">histidine kinase</fullName>
        <ecNumber evidence="3">2.7.13.3</ecNumber>
    </recommendedName>
</protein>
<evidence type="ECO:0000256" key="2">
    <source>
        <dbReference type="ARBA" id="ARBA00004651"/>
    </source>
</evidence>
<keyword evidence="8" id="KW-0418">Kinase</keyword>
<feature type="transmembrane region" description="Helical" evidence="12">
    <location>
        <begin position="6"/>
        <end position="26"/>
    </location>
</feature>
<keyword evidence="10" id="KW-0902">Two-component regulatory system</keyword>
<dbReference type="InterPro" id="IPR010559">
    <property type="entry name" value="Sig_transdc_His_kin_internal"/>
</dbReference>
<evidence type="ECO:0000256" key="4">
    <source>
        <dbReference type="ARBA" id="ARBA00022475"/>
    </source>
</evidence>
<proteinExistence type="predicted"/>
<keyword evidence="7" id="KW-0547">Nucleotide-binding</keyword>
<dbReference type="Proteomes" id="UP000029409">
    <property type="component" value="Chromosome"/>
</dbReference>
<dbReference type="eggNOG" id="COG2972">
    <property type="taxonomic scope" value="Bacteria"/>
</dbReference>
<dbReference type="GO" id="GO:0000155">
    <property type="term" value="F:phosphorelay sensor kinase activity"/>
    <property type="evidence" value="ECO:0007669"/>
    <property type="project" value="InterPro"/>
</dbReference>
<keyword evidence="12" id="KW-0812">Transmembrane</keyword>
<dbReference type="AlphaFoldDB" id="A0A089HLP2"/>
<evidence type="ECO:0000313" key="16">
    <source>
        <dbReference type="Proteomes" id="UP000029409"/>
    </source>
</evidence>
<dbReference type="CDD" id="cd06225">
    <property type="entry name" value="HAMP"/>
    <property type="match status" value="1"/>
</dbReference>
<evidence type="ECO:0000256" key="10">
    <source>
        <dbReference type="ARBA" id="ARBA00023012"/>
    </source>
</evidence>
<evidence type="ECO:0000256" key="3">
    <source>
        <dbReference type="ARBA" id="ARBA00012438"/>
    </source>
</evidence>
<feature type="transmembrane region" description="Helical" evidence="12">
    <location>
        <begin position="174"/>
        <end position="196"/>
    </location>
</feature>
<comment type="catalytic activity">
    <reaction evidence="1">
        <text>ATP + protein L-histidine = ADP + protein N-phospho-L-histidine.</text>
        <dbReference type="EC" id="2.7.13.3"/>
    </reaction>
</comment>
<evidence type="ECO:0000256" key="8">
    <source>
        <dbReference type="ARBA" id="ARBA00022777"/>
    </source>
</evidence>
<evidence type="ECO:0000256" key="12">
    <source>
        <dbReference type="SAM" id="Phobius"/>
    </source>
</evidence>
<dbReference type="InterPro" id="IPR050640">
    <property type="entry name" value="Bact_2-comp_sensor_kinase"/>
</dbReference>
<keyword evidence="4" id="KW-1003">Cell membrane</keyword>
<evidence type="ECO:0000256" key="5">
    <source>
        <dbReference type="ARBA" id="ARBA00022553"/>
    </source>
</evidence>
<keyword evidence="5" id="KW-0597">Phosphoprotein</keyword>
<keyword evidence="16" id="KW-1185">Reference proteome</keyword>
<dbReference type="PRINTS" id="PR00344">
    <property type="entry name" value="BCTRLSENSOR"/>
</dbReference>
<dbReference type="InterPro" id="IPR003660">
    <property type="entry name" value="HAMP_dom"/>
</dbReference>
<evidence type="ECO:0000256" key="1">
    <source>
        <dbReference type="ARBA" id="ARBA00000085"/>
    </source>
</evidence>
<dbReference type="Pfam" id="PF00672">
    <property type="entry name" value="HAMP"/>
    <property type="match status" value="1"/>
</dbReference>
<evidence type="ECO:0000256" key="11">
    <source>
        <dbReference type="ARBA" id="ARBA00023136"/>
    </source>
</evidence>
<dbReference type="InterPro" id="IPR003594">
    <property type="entry name" value="HATPase_dom"/>
</dbReference>
<dbReference type="RefSeq" id="WP_042205870.1">
    <property type="nucleotide sequence ID" value="NZ_CP009288.1"/>
</dbReference>
<evidence type="ECO:0000259" key="14">
    <source>
        <dbReference type="PROSITE" id="PS50885"/>
    </source>
</evidence>
<dbReference type="SUPFAM" id="SSF158472">
    <property type="entry name" value="HAMP domain-like"/>
    <property type="match status" value="1"/>
</dbReference>
<keyword evidence="11 12" id="KW-0472">Membrane</keyword>
<dbReference type="InterPro" id="IPR036890">
    <property type="entry name" value="HATPase_C_sf"/>
</dbReference>
<dbReference type="KEGG" id="pdu:PDUR_08670"/>
<dbReference type="PANTHER" id="PTHR34220:SF7">
    <property type="entry name" value="SENSOR HISTIDINE KINASE YPDA"/>
    <property type="match status" value="1"/>
</dbReference>
<keyword evidence="6" id="KW-0808">Transferase</keyword>
<keyword evidence="12" id="KW-1133">Transmembrane helix</keyword>
<dbReference type="OrthoDB" id="9776552at2"/>
<sequence>MTIRSKLLIFIPLLVLLMNLVTYFLFQSGTIVRDSYDLIMGRILKYKETTRASEDSLKAVYAYLLHPAEDSKAQADRSLTTLSGLHSTLMDAGAAPPLASSLTGYGNMIRTLLSLEQQTLAAAENGSSSDAFGHYLEAEKTVSFIRSEGQRLVEGELDHYRPVFRNIQAENARLYKLGVAVFALGTTLSLVVAVWISRSITVPVSALVRSAKSVSRGNLDPPLPAGGKDELAALSAAFTRMLAGLKESIEKDRDIAEKERLVKTLELQALQSQINPHFLYNTLNALSKLALLEEAEQTSDLIVSMSNFMRYNLQNLDRQVPLRNELEHVKEYIRLQQTRFRDRVLFQLDIDEKALNVRVPSLTIQPIIENAFIHGIGHMESGAVISLSIYGGPSITKIVIQDNGMGMTENIRASLLNHTQVPAAETKVQARSTGLGTRNVFRRLELVYGRKDLVEITSEPGKGTTVVLNIPVGRSGMSSVSAVDSR</sequence>
<feature type="domain" description="HAMP" evidence="14">
    <location>
        <begin position="198"/>
        <end position="250"/>
    </location>
</feature>
<dbReference type="STRING" id="44251.PDUR_08670"/>
<evidence type="ECO:0000313" key="15">
    <source>
        <dbReference type="EMBL" id="AIQ11997.1"/>
    </source>
</evidence>
<dbReference type="Pfam" id="PF06580">
    <property type="entry name" value="His_kinase"/>
    <property type="match status" value="1"/>
</dbReference>
<dbReference type="PANTHER" id="PTHR34220">
    <property type="entry name" value="SENSOR HISTIDINE KINASE YPDA"/>
    <property type="match status" value="1"/>
</dbReference>
<evidence type="ECO:0000256" key="7">
    <source>
        <dbReference type="ARBA" id="ARBA00022741"/>
    </source>
</evidence>
<dbReference type="EMBL" id="CP009288">
    <property type="protein sequence ID" value="AIQ11997.1"/>
    <property type="molecule type" value="Genomic_DNA"/>
</dbReference>
<organism evidence="15 16">
    <name type="scientific">Paenibacillus durus</name>
    <name type="common">Paenibacillus azotofixans</name>
    <dbReference type="NCBI Taxonomy" id="44251"/>
    <lineage>
        <taxon>Bacteria</taxon>
        <taxon>Bacillati</taxon>
        <taxon>Bacillota</taxon>
        <taxon>Bacilli</taxon>
        <taxon>Bacillales</taxon>
        <taxon>Paenibacillaceae</taxon>
        <taxon>Paenibacillus</taxon>
    </lineage>
</organism>
<gene>
    <name evidence="15" type="ORF">PDUR_08670</name>
</gene>
<dbReference type="Gene3D" id="6.10.340.10">
    <property type="match status" value="1"/>
</dbReference>